<dbReference type="EMBL" id="BAABCE010000009">
    <property type="protein sequence ID" value="GAA3560688.1"/>
    <property type="molecule type" value="Genomic_DNA"/>
</dbReference>
<name>A0ABP6X594_9ACTN</name>
<dbReference type="Proteomes" id="UP001500707">
    <property type="component" value="Unassembled WGS sequence"/>
</dbReference>
<evidence type="ECO:0000313" key="2">
    <source>
        <dbReference type="EMBL" id="GAA3560688.1"/>
    </source>
</evidence>
<evidence type="ECO:0000313" key="3">
    <source>
        <dbReference type="Proteomes" id="UP001500707"/>
    </source>
</evidence>
<evidence type="ECO:0000256" key="1">
    <source>
        <dbReference type="SAM" id="MobiDB-lite"/>
    </source>
</evidence>
<evidence type="ECO:0008006" key="4">
    <source>
        <dbReference type="Google" id="ProtNLM"/>
    </source>
</evidence>
<organism evidence="2 3">
    <name type="scientific">Streptomyces osmaniensis</name>
    <dbReference type="NCBI Taxonomy" id="593134"/>
    <lineage>
        <taxon>Bacteria</taxon>
        <taxon>Bacillati</taxon>
        <taxon>Actinomycetota</taxon>
        <taxon>Actinomycetes</taxon>
        <taxon>Kitasatosporales</taxon>
        <taxon>Streptomycetaceae</taxon>
        <taxon>Streptomyces</taxon>
    </lineage>
</organism>
<sequence length="57" mass="6241">MQMYALSVSAYITLLQRFGAWQGASWSHSGNERDTRRTARVAPSGRARALPTDATAT</sequence>
<accession>A0ABP6X594</accession>
<proteinExistence type="predicted"/>
<reference evidence="3" key="1">
    <citation type="journal article" date="2019" name="Int. J. Syst. Evol. Microbiol.">
        <title>The Global Catalogue of Microorganisms (GCM) 10K type strain sequencing project: providing services to taxonomists for standard genome sequencing and annotation.</title>
        <authorList>
            <consortium name="The Broad Institute Genomics Platform"/>
            <consortium name="The Broad Institute Genome Sequencing Center for Infectious Disease"/>
            <person name="Wu L."/>
            <person name="Ma J."/>
        </authorList>
    </citation>
    <scope>NUCLEOTIDE SEQUENCE [LARGE SCALE GENOMIC DNA]</scope>
    <source>
        <strain evidence="3">JCM 17656</strain>
    </source>
</reference>
<keyword evidence="3" id="KW-1185">Reference proteome</keyword>
<feature type="region of interest" description="Disordered" evidence="1">
    <location>
        <begin position="24"/>
        <end position="57"/>
    </location>
</feature>
<gene>
    <name evidence="2" type="ORF">GCM10022295_48640</name>
</gene>
<comment type="caution">
    <text evidence="2">The sequence shown here is derived from an EMBL/GenBank/DDBJ whole genome shotgun (WGS) entry which is preliminary data.</text>
</comment>
<protein>
    <recommendedName>
        <fullName evidence="4">Transposase</fullName>
    </recommendedName>
</protein>